<keyword evidence="7" id="KW-1185">Reference proteome</keyword>
<evidence type="ECO:0000256" key="2">
    <source>
        <dbReference type="ARBA" id="ARBA00022598"/>
    </source>
</evidence>
<sequence length="428" mass="44890">MAMDSANLTARGVLAVAVTFVDNAGVTRVKAVPVGVLANAVANGIGNSPSFDRFVFDDSSTGGPVGDLRLKPDVSKLTVLAAQPGWAWAPGVRYDQDGNVHPGDSRGLLVRVVSELAEQGLSARAAFEIEWCVSKGDGDEFVPACSGPAYGMTRLTELNGYLHDVLAALATQGIHVQQIHPEYAAGQYEISVAHQDPVTAADHLVLVRETIRAVSVNHGLRATFAPKVVADGVGNGCHVHLSVWREGENLMGGGDGTFGLTPEGTSFVGGILTRLPALLAIGAPSVPSYLRLIPSHWAGAFQVWGLENREAALRFIAAESPNIEIKCFDGSANPYLALAGLLTAGSAGVTEGATLPDPVDVNPATLPDAIPLPSNLAAAVEAFETELALITTFGPELVDAITTVRKNEIELLSVLPPEEIIARSRWSY</sequence>
<dbReference type="SUPFAM" id="SSF54368">
    <property type="entry name" value="Glutamine synthetase, N-terminal domain"/>
    <property type="match status" value="1"/>
</dbReference>
<gene>
    <name evidence="6" type="ORF">LWC34_25625</name>
</gene>
<evidence type="ECO:0000313" key="7">
    <source>
        <dbReference type="Proteomes" id="UP001521150"/>
    </source>
</evidence>
<dbReference type="SMART" id="SM01230">
    <property type="entry name" value="Gln-synt_C"/>
    <property type="match status" value="1"/>
</dbReference>
<evidence type="ECO:0000256" key="1">
    <source>
        <dbReference type="ARBA" id="ARBA00009897"/>
    </source>
</evidence>
<evidence type="ECO:0000256" key="4">
    <source>
        <dbReference type="RuleBase" id="RU000384"/>
    </source>
</evidence>
<proteinExistence type="inferred from homology"/>
<comment type="caution">
    <text evidence="6">The sequence shown here is derived from an EMBL/GenBank/DDBJ whole genome shotgun (WGS) entry which is preliminary data.</text>
</comment>
<dbReference type="Pfam" id="PF00120">
    <property type="entry name" value="Gln-synt_C"/>
    <property type="match status" value="1"/>
</dbReference>
<protein>
    <submittedName>
        <fullName evidence="6">Glutamine synthetase family protein</fullName>
    </submittedName>
</protein>
<dbReference type="InterPro" id="IPR008146">
    <property type="entry name" value="Gln_synth_cat_dom"/>
</dbReference>
<dbReference type="EMBL" id="JAJVCN010000002">
    <property type="protein sequence ID" value="MCE7006192.1"/>
    <property type="molecule type" value="Genomic_DNA"/>
</dbReference>
<keyword evidence="2" id="KW-0436">Ligase</keyword>
<dbReference type="PANTHER" id="PTHR43785">
    <property type="entry name" value="GAMMA-GLUTAMYLPUTRESCINE SYNTHETASE"/>
    <property type="match status" value="1"/>
</dbReference>
<feature type="domain" description="GS catalytic" evidence="5">
    <location>
        <begin position="105"/>
        <end position="428"/>
    </location>
</feature>
<name>A0ABS8ZK70_9PSEU</name>
<evidence type="ECO:0000259" key="5">
    <source>
        <dbReference type="PROSITE" id="PS51987"/>
    </source>
</evidence>
<accession>A0ABS8ZK70</accession>
<dbReference type="Gene3D" id="3.10.20.70">
    <property type="entry name" value="Glutamine synthetase, N-terminal domain"/>
    <property type="match status" value="1"/>
</dbReference>
<dbReference type="InterPro" id="IPR036651">
    <property type="entry name" value="Gln_synt_N_sf"/>
</dbReference>
<organism evidence="6 7">
    <name type="scientific">Kibdelosporangium philippinense</name>
    <dbReference type="NCBI Taxonomy" id="211113"/>
    <lineage>
        <taxon>Bacteria</taxon>
        <taxon>Bacillati</taxon>
        <taxon>Actinomycetota</taxon>
        <taxon>Actinomycetes</taxon>
        <taxon>Pseudonocardiales</taxon>
        <taxon>Pseudonocardiaceae</taxon>
        <taxon>Kibdelosporangium</taxon>
    </lineage>
</organism>
<dbReference type="Gene3D" id="3.30.590.10">
    <property type="entry name" value="Glutamine synthetase/guanido kinase, catalytic domain"/>
    <property type="match status" value="1"/>
</dbReference>
<evidence type="ECO:0000313" key="6">
    <source>
        <dbReference type="EMBL" id="MCE7006192.1"/>
    </source>
</evidence>
<dbReference type="SUPFAM" id="SSF55931">
    <property type="entry name" value="Glutamine synthetase/guanido kinase"/>
    <property type="match status" value="1"/>
</dbReference>
<dbReference type="RefSeq" id="WP_233727694.1">
    <property type="nucleotide sequence ID" value="NZ_JAJVCN010000002.1"/>
</dbReference>
<reference evidence="6 7" key="1">
    <citation type="submission" date="2021-12" db="EMBL/GenBank/DDBJ databases">
        <title>Genome sequence of Kibdelosporangium philippinense ATCC 49844.</title>
        <authorList>
            <person name="Fedorov E.A."/>
            <person name="Omeragic M."/>
            <person name="Shalygina K.F."/>
            <person name="Maclea K.S."/>
        </authorList>
    </citation>
    <scope>NUCLEOTIDE SEQUENCE [LARGE SCALE GENOMIC DNA]</scope>
    <source>
        <strain evidence="6 7">ATCC 49844</strain>
    </source>
</reference>
<evidence type="ECO:0000256" key="3">
    <source>
        <dbReference type="PROSITE-ProRule" id="PRU01331"/>
    </source>
</evidence>
<dbReference type="InterPro" id="IPR014746">
    <property type="entry name" value="Gln_synth/guanido_kin_cat_dom"/>
</dbReference>
<dbReference type="PANTHER" id="PTHR43785:SF12">
    <property type="entry name" value="TYPE-1 GLUTAMINE SYNTHETASE 2"/>
    <property type="match status" value="1"/>
</dbReference>
<dbReference type="Proteomes" id="UP001521150">
    <property type="component" value="Unassembled WGS sequence"/>
</dbReference>
<comment type="similarity">
    <text evidence="1 3 4">Belongs to the glutamine synthetase family.</text>
</comment>
<dbReference type="PROSITE" id="PS51987">
    <property type="entry name" value="GS_CATALYTIC"/>
    <property type="match status" value="1"/>
</dbReference>